<feature type="transmembrane region" description="Helical" evidence="9">
    <location>
        <begin position="247"/>
        <end position="265"/>
    </location>
</feature>
<dbReference type="AlphaFoldDB" id="A0A1U9JX85"/>
<feature type="transmembrane region" description="Helical" evidence="9">
    <location>
        <begin position="6"/>
        <end position="34"/>
    </location>
</feature>
<dbReference type="GO" id="GO:0005886">
    <property type="term" value="C:plasma membrane"/>
    <property type="evidence" value="ECO:0007669"/>
    <property type="project" value="UniProtKB-SubCell"/>
</dbReference>
<feature type="transmembrane region" description="Helical" evidence="9">
    <location>
        <begin position="119"/>
        <end position="140"/>
    </location>
</feature>
<dbReference type="Proteomes" id="UP000189369">
    <property type="component" value="Chromosome"/>
</dbReference>
<feature type="transmembrane region" description="Helical" evidence="9">
    <location>
        <begin position="285"/>
        <end position="306"/>
    </location>
</feature>
<organism evidence="10 11">
    <name type="scientific">Paenalcaligenes hominis</name>
    <dbReference type="NCBI Taxonomy" id="643674"/>
    <lineage>
        <taxon>Bacteria</taxon>
        <taxon>Pseudomonadati</taxon>
        <taxon>Pseudomonadota</taxon>
        <taxon>Betaproteobacteria</taxon>
        <taxon>Burkholderiales</taxon>
        <taxon>Alcaligenaceae</taxon>
        <taxon>Paenalcaligenes</taxon>
    </lineage>
</organism>
<evidence type="ECO:0000256" key="6">
    <source>
        <dbReference type="ARBA" id="ARBA00022989"/>
    </source>
</evidence>
<accession>A0A1U9JX85</accession>
<keyword evidence="6 9" id="KW-1133">Transmembrane helix</keyword>
<evidence type="ECO:0000256" key="9">
    <source>
        <dbReference type="SAM" id="Phobius"/>
    </source>
</evidence>
<feature type="transmembrane region" description="Helical" evidence="9">
    <location>
        <begin position="191"/>
        <end position="213"/>
    </location>
</feature>
<dbReference type="PANTHER" id="PTHR30574">
    <property type="entry name" value="INNER MEMBRANE PROTEIN YEDE"/>
    <property type="match status" value="1"/>
</dbReference>
<dbReference type="OrthoDB" id="9794165at2"/>
<keyword evidence="3" id="KW-1003">Cell membrane</keyword>
<evidence type="ECO:0000313" key="11">
    <source>
        <dbReference type="Proteomes" id="UP000189369"/>
    </source>
</evidence>
<keyword evidence="2" id="KW-0813">Transport</keyword>
<keyword evidence="4" id="KW-0997">Cell inner membrane</keyword>
<evidence type="ECO:0000256" key="8">
    <source>
        <dbReference type="ARBA" id="ARBA00035655"/>
    </source>
</evidence>
<feature type="transmembrane region" description="Helical" evidence="9">
    <location>
        <begin position="81"/>
        <end position="98"/>
    </location>
</feature>
<evidence type="ECO:0000256" key="1">
    <source>
        <dbReference type="ARBA" id="ARBA00004429"/>
    </source>
</evidence>
<evidence type="ECO:0000256" key="4">
    <source>
        <dbReference type="ARBA" id="ARBA00022519"/>
    </source>
</evidence>
<name>A0A1U9JX85_9BURK</name>
<dbReference type="Pfam" id="PF04143">
    <property type="entry name" value="Sulf_transp"/>
    <property type="match status" value="1"/>
</dbReference>
<evidence type="ECO:0000256" key="5">
    <source>
        <dbReference type="ARBA" id="ARBA00022692"/>
    </source>
</evidence>
<feature type="transmembrane region" description="Helical" evidence="9">
    <location>
        <begin position="46"/>
        <end position="69"/>
    </location>
</feature>
<evidence type="ECO:0000256" key="3">
    <source>
        <dbReference type="ARBA" id="ARBA00022475"/>
    </source>
</evidence>
<dbReference type="STRING" id="643674.PAEH1_00550"/>
<feature type="transmembrane region" description="Helical" evidence="9">
    <location>
        <begin position="312"/>
        <end position="329"/>
    </location>
</feature>
<gene>
    <name evidence="10" type="ORF">PAEH1_00550</name>
</gene>
<evidence type="ECO:0000256" key="7">
    <source>
        <dbReference type="ARBA" id="ARBA00023136"/>
    </source>
</evidence>
<dbReference type="KEGG" id="phn:PAEH1_00550"/>
<dbReference type="EMBL" id="CP019697">
    <property type="protein sequence ID" value="AQS50407.1"/>
    <property type="molecule type" value="Genomic_DNA"/>
</dbReference>
<protein>
    <submittedName>
        <fullName evidence="10">Uncharacterized protein</fullName>
    </submittedName>
</protein>
<sequence length="337" mass="36132">MDTPHSLSLLLGLAIGLVFGVTAQITQFCFYRGLKQHWEHQQGVQLHSFFFALCVALVGTQFSAALGWIDLNPSIYRSPTFSWLLLPLGGVMFGYGMGLANGCGARALVRLGEGNLRSLVVLGSLGIAALTTLTGLIAPVRHTLQASTTVQLPHSSLIHLPWSWLWIGLLVVLLLGYVWRAPTTPTRNRDLFGAAIIGLLIVLGWLSTGWWAADPFDPQPLSSLSFVVPVGQSIQYSMLATGMEAKFAVVVVLGLVLGSLCSALVRRRFQWEGFTTTPQLVRAVLGGALMGIGGVFAVGCTIGQGLSGISTLAYSSMLSLVCITLGAWLHQRLHSHP</sequence>
<proteinExistence type="inferred from homology"/>
<dbReference type="PANTHER" id="PTHR30574:SF1">
    <property type="entry name" value="SULPHUR TRANSPORT DOMAIN-CONTAINING PROTEIN"/>
    <property type="match status" value="1"/>
</dbReference>
<comment type="similarity">
    <text evidence="8">Belongs to the TsuA/YedE (TC 9.B.102) family.</text>
</comment>
<keyword evidence="7 9" id="KW-0472">Membrane</keyword>
<feature type="transmembrane region" description="Helical" evidence="9">
    <location>
        <begin position="160"/>
        <end position="179"/>
    </location>
</feature>
<evidence type="ECO:0000256" key="2">
    <source>
        <dbReference type="ARBA" id="ARBA00022448"/>
    </source>
</evidence>
<keyword evidence="5 9" id="KW-0812">Transmembrane</keyword>
<comment type="subcellular location">
    <subcellularLocation>
        <location evidence="1">Cell inner membrane</location>
        <topology evidence="1">Multi-pass membrane protein</topology>
    </subcellularLocation>
</comment>
<reference evidence="10 11" key="1">
    <citation type="submission" date="2017-01" db="EMBL/GenBank/DDBJ databases">
        <title>Complete Genome Sequence of Paenalcaligenes hominis, Isolated from a paraplegic Patient with neurogenic bladder.</title>
        <authorList>
            <person name="Mukhopadhyay R."/>
            <person name="Joaquin J."/>
            <person name="Hogue R."/>
            <person name="Kilaru A."/>
            <person name="Jospin G."/>
            <person name="Mars K."/>
            <person name="Eisen J.A."/>
            <person name="Chaturvedi V."/>
        </authorList>
    </citation>
    <scope>NUCLEOTIDE SEQUENCE [LARGE SCALE GENOMIC DNA]</scope>
    <source>
        <strain evidence="10 11">15S00501</strain>
    </source>
</reference>
<dbReference type="InterPro" id="IPR007272">
    <property type="entry name" value="Sulf_transp_TsuA/YedE"/>
</dbReference>
<evidence type="ECO:0000313" key="10">
    <source>
        <dbReference type="EMBL" id="AQS50407.1"/>
    </source>
</evidence>